<dbReference type="PANTHER" id="PTHR12486">
    <property type="entry name" value="APRATAXIN-RELATED"/>
    <property type="match status" value="1"/>
</dbReference>
<feature type="active site" description="Tele-AMP-histidine intermediate" evidence="3">
    <location>
        <position position="124"/>
    </location>
</feature>
<dbReference type="SUPFAM" id="SSF54197">
    <property type="entry name" value="HIT-like"/>
    <property type="match status" value="1"/>
</dbReference>
<reference evidence="7 8" key="1">
    <citation type="journal article" date="2012" name="Nat. Commun.">
        <title>A multi-omic map of the lipid-producing yeast Rhodosporidium toruloides.</title>
        <authorList>
            <person name="Zhu Z."/>
            <person name="Zhang S."/>
            <person name="Liu H."/>
            <person name="Shen H."/>
            <person name="Lin X."/>
            <person name="Yang F."/>
            <person name="Zhou Y.J."/>
            <person name="Jin G."/>
            <person name="Ye M."/>
            <person name="Zou H."/>
            <person name="Zou H."/>
            <person name="Zhao Z.K."/>
        </authorList>
    </citation>
    <scope>NUCLEOTIDE SEQUENCE [LARGE SCALE GENOMIC DNA]</scope>
    <source>
        <strain evidence="7 8">NP11</strain>
    </source>
</reference>
<dbReference type="InterPro" id="IPR001310">
    <property type="entry name" value="Histidine_triad_HIT"/>
</dbReference>
<evidence type="ECO:0000256" key="2">
    <source>
        <dbReference type="ARBA" id="ARBA00022801"/>
    </source>
</evidence>
<evidence type="ECO:0000256" key="4">
    <source>
        <dbReference type="PIRSR" id="PIRSR601310-3"/>
    </source>
</evidence>
<evidence type="ECO:0000256" key="3">
    <source>
        <dbReference type="PIRSR" id="PIRSR601310-1"/>
    </source>
</evidence>
<evidence type="ECO:0000259" key="6">
    <source>
        <dbReference type="PROSITE" id="PS51084"/>
    </source>
</evidence>
<feature type="domain" description="HIT" evidence="6">
    <location>
        <begin position="31"/>
        <end position="140"/>
    </location>
</feature>
<dbReference type="OrthoDB" id="1915375at2759"/>
<evidence type="ECO:0000256" key="5">
    <source>
        <dbReference type="PROSITE-ProRule" id="PRU00464"/>
    </source>
</evidence>
<dbReference type="Proteomes" id="UP000016926">
    <property type="component" value="Unassembled WGS sequence"/>
</dbReference>
<dbReference type="GeneID" id="27367795"/>
<keyword evidence="2" id="KW-0378">Hydrolase</keyword>
<gene>
    <name evidence="7" type="ORF">RHTO_03782</name>
</gene>
<dbReference type="GO" id="GO:0000166">
    <property type="term" value="F:nucleotide binding"/>
    <property type="evidence" value="ECO:0007669"/>
    <property type="project" value="UniProtKB-KW"/>
</dbReference>
<dbReference type="eggNOG" id="KOG4359">
    <property type="taxonomic scope" value="Eukaryota"/>
</dbReference>
<protein>
    <submittedName>
        <fullName evidence="7">Histidine triad nucleotide binding protein</fullName>
    </submittedName>
</protein>
<dbReference type="GO" id="GO:0016787">
    <property type="term" value="F:hydrolase activity"/>
    <property type="evidence" value="ECO:0007669"/>
    <property type="project" value="UniProtKB-KW"/>
</dbReference>
<proteinExistence type="predicted"/>
<dbReference type="PROSITE" id="PS51084">
    <property type="entry name" value="HIT_2"/>
    <property type="match status" value="1"/>
</dbReference>
<name>M7X8I7_RHOT1</name>
<feature type="short sequence motif" description="Histidine triad motif" evidence="4 5">
    <location>
        <begin position="122"/>
        <end position="126"/>
    </location>
</feature>
<evidence type="ECO:0000256" key="1">
    <source>
        <dbReference type="ARBA" id="ARBA00022741"/>
    </source>
</evidence>
<dbReference type="Pfam" id="PF11969">
    <property type="entry name" value="DcpS_C"/>
    <property type="match status" value="1"/>
</dbReference>
<dbReference type="HOGENOM" id="CLU_056776_4_1_1"/>
<dbReference type="InterPro" id="IPR011146">
    <property type="entry name" value="HIT-like"/>
</dbReference>
<dbReference type="Gene3D" id="3.30.428.10">
    <property type="entry name" value="HIT-like"/>
    <property type="match status" value="1"/>
</dbReference>
<dbReference type="InterPro" id="IPR036265">
    <property type="entry name" value="HIT-like_sf"/>
</dbReference>
<evidence type="ECO:0000313" key="8">
    <source>
        <dbReference type="Proteomes" id="UP000016926"/>
    </source>
</evidence>
<organism evidence="7 8">
    <name type="scientific">Rhodotorula toruloides (strain NP11)</name>
    <name type="common">Yeast</name>
    <name type="synonym">Rhodosporidium toruloides</name>
    <dbReference type="NCBI Taxonomy" id="1130832"/>
    <lineage>
        <taxon>Eukaryota</taxon>
        <taxon>Fungi</taxon>
        <taxon>Dikarya</taxon>
        <taxon>Basidiomycota</taxon>
        <taxon>Pucciniomycotina</taxon>
        <taxon>Microbotryomycetes</taxon>
        <taxon>Sporidiobolales</taxon>
        <taxon>Sporidiobolaceae</taxon>
        <taxon>Rhodotorula</taxon>
    </lineage>
</organism>
<keyword evidence="8" id="KW-1185">Reference proteome</keyword>
<dbReference type="AlphaFoldDB" id="M7X8I7"/>
<sequence>MTVSFRVVNEAGNGSTARGGANEAAARPDCVFCGVTRDSPGFRVVHEDDELVVFHDRSPASRVHLLLVPKRHIDNVKTLLPEDAALLQRMRKTGQEVLERVGVPLSEQRLGFHIPPFYSVNHLHLHLLSLPLPFRGSLKYRPALPSEAERSSGKLKGWSWFVEVDQVLDILRAGQKVKVASVRAPTAAA</sequence>
<dbReference type="RefSeq" id="XP_016271103.1">
    <property type="nucleotide sequence ID" value="XM_016417451.1"/>
</dbReference>
<dbReference type="EMBL" id="KB722664">
    <property type="protein sequence ID" value="EMS19984.1"/>
    <property type="molecule type" value="Genomic_DNA"/>
</dbReference>
<dbReference type="PRINTS" id="PR00332">
    <property type="entry name" value="HISTRIAD"/>
</dbReference>
<evidence type="ECO:0000313" key="7">
    <source>
        <dbReference type="EMBL" id="EMS19984.1"/>
    </source>
</evidence>
<keyword evidence="1" id="KW-0547">Nucleotide-binding</keyword>
<accession>M7X8I7</accession>
<dbReference type="PANTHER" id="PTHR12486:SF5">
    <property type="entry name" value="ADENOSINE 5'-MONOPHOSPHORAMIDASE HINT3"/>
    <property type="match status" value="1"/>
</dbReference>